<dbReference type="GO" id="GO:0000978">
    <property type="term" value="F:RNA polymerase II cis-regulatory region sequence-specific DNA binding"/>
    <property type="evidence" value="ECO:0007669"/>
    <property type="project" value="TreeGrafter"/>
</dbReference>
<evidence type="ECO:0000256" key="2">
    <source>
        <dbReference type="PROSITE-ProRule" id="PRU00089"/>
    </source>
</evidence>
<dbReference type="Gene3D" id="1.10.10.10">
    <property type="entry name" value="Winged helix-like DNA-binding domain superfamily/Winged helix DNA-binding domain"/>
    <property type="match status" value="1"/>
</dbReference>
<gene>
    <name evidence="5" type="ORF">JRQ81_010413</name>
</gene>
<dbReference type="PANTHER" id="PTHR46805:SF1">
    <property type="entry name" value="FORKHEAD BOX PROTEIN J1"/>
    <property type="match status" value="1"/>
</dbReference>
<dbReference type="PRINTS" id="PR00053">
    <property type="entry name" value="FORKHEAD"/>
</dbReference>
<dbReference type="OrthoDB" id="5954824at2759"/>
<dbReference type="PROSITE" id="PS50039">
    <property type="entry name" value="FORK_HEAD_3"/>
    <property type="match status" value="1"/>
</dbReference>
<evidence type="ECO:0000256" key="1">
    <source>
        <dbReference type="ARBA" id="ARBA00023125"/>
    </source>
</evidence>
<name>A0A9Q0X9E7_9SAUR</name>
<dbReference type="PANTHER" id="PTHR46805">
    <property type="entry name" value="FORKHEAD BOX PROTEIN J1"/>
    <property type="match status" value="1"/>
</dbReference>
<feature type="compositionally biased region" description="Low complexity" evidence="3">
    <location>
        <begin position="235"/>
        <end position="251"/>
    </location>
</feature>
<dbReference type="SUPFAM" id="SSF46785">
    <property type="entry name" value="Winged helix' DNA-binding domain"/>
    <property type="match status" value="1"/>
</dbReference>
<dbReference type="GO" id="GO:0005634">
    <property type="term" value="C:nucleus"/>
    <property type="evidence" value="ECO:0007669"/>
    <property type="project" value="UniProtKB-SubCell"/>
</dbReference>
<feature type="domain" description="Fork-head" evidence="4">
    <location>
        <begin position="114"/>
        <end position="208"/>
    </location>
</feature>
<evidence type="ECO:0000256" key="3">
    <source>
        <dbReference type="SAM" id="MobiDB-lite"/>
    </source>
</evidence>
<proteinExistence type="predicted"/>
<dbReference type="SMART" id="SM00339">
    <property type="entry name" value="FH"/>
    <property type="match status" value="1"/>
</dbReference>
<dbReference type="GO" id="GO:0000981">
    <property type="term" value="F:DNA-binding transcription factor activity, RNA polymerase II-specific"/>
    <property type="evidence" value="ECO:0007669"/>
    <property type="project" value="TreeGrafter"/>
</dbReference>
<evidence type="ECO:0000313" key="5">
    <source>
        <dbReference type="EMBL" id="KAJ7306047.1"/>
    </source>
</evidence>
<keyword evidence="6" id="KW-1185">Reference proteome</keyword>
<reference evidence="5" key="1">
    <citation type="journal article" date="2023" name="DNA Res.">
        <title>Chromosome-level genome assembly of Phrynocephalus forsythii using third-generation DNA sequencing and Hi-C analysis.</title>
        <authorList>
            <person name="Qi Y."/>
            <person name="Zhao W."/>
            <person name="Zhao Y."/>
            <person name="Niu C."/>
            <person name="Cao S."/>
            <person name="Zhang Y."/>
        </authorList>
    </citation>
    <scope>NUCLEOTIDE SEQUENCE</scope>
    <source>
        <tissue evidence="5">Muscle</tissue>
    </source>
</reference>
<dbReference type="EMBL" id="JAPFRF010000021">
    <property type="protein sequence ID" value="KAJ7306047.1"/>
    <property type="molecule type" value="Genomic_DNA"/>
</dbReference>
<dbReference type="InterPro" id="IPR001766">
    <property type="entry name" value="Fork_head_dom"/>
</dbReference>
<comment type="subcellular location">
    <subcellularLocation>
        <location evidence="2">Nucleus</location>
    </subcellularLocation>
</comment>
<evidence type="ECO:0000313" key="6">
    <source>
        <dbReference type="Proteomes" id="UP001142489"/>
    </source>
</evidence>
<keyword evidence="2" id="KW-0539">Nucleus</keyword>
<protein>
    <recommendedName>
        <fullName evidence="4">Fork-head domain-containing protein</fullName>
    </recommendedName>
</protein>
<keyword evidence="1 2" id="KW-0238">DNA-binding</keyword>
<dbReference type="InterPro" id="IPR036390">
    <property type="entry name" value="WH_DNA-bd_sf"/>
</dbReference>
<comment type="caution">
    <text evidence="5">The sequence shown here is derived from an EMBL/GenBank/DDBJ whole genome shotgun (WGS) entry which is preliminary data.</text>
</comment>
<accession>A0A9Q0X9E7</accession>
<sequence length="358" mass="37841">MAAPEPLAQPEERQPNPQPWRGGAGNRAVDDSLTNLQWLQGFSILTDGPEKPSASAPPEAPAGFGCPRQPPRRGHGLHGDSPATGKPAPSDTPSLCLLPLAPTPVDYRTDRQGKPPSSYATLISMSMRDSPQPRLSLSAICAWIMENFGYYRHTHPSWQNAIHHNLSLNKCFRKVPRQEGVWRGGGFWQVAPQDAGPCAEGVFQRRRLLAPPSASTQPGAALPEQGPPTSGTDPQGASRSRGSASSPPQAAEGPGRHNPLLRTRPVQSGLELTTALGSLAGLEEEAGLASLSKEGTPYAAGATLAGEGELPLCPEPCGEGAAEEEEKEEAVLGPPWAFEEEGACFGEGLLAKIQCWEA</sequence>
<dbReference type="Pfam" id="PF00250">
    <property type="entry name" value="Forkhead"/>
    <property type="match status" value="1"/>
</dbReference>
<feature type="region of interest" description="Disordered" evidence="3">
    <location>
        <begin position="212"/>
        <end position="262"/>
    </location>
</feature>
<feature type="region of interest" description="Disordered" evidence="3">
    <location>
        <begin position="1"/>
        <end position="116"/>
    </location>
</feature>
<feature type="DNA-binding region" description="Fork-head" evidence="2">
    <location>
        <begin position="114"/>
        <end position="208"/>
    </location>
</feature>
<dbReference type="Proteomes" id="UP001142489">
    <property type="component" value="Unassembled WGS sequence"/>
</dbReference>
<dbReference type="AlphaFoldDB" id="A0A9Q0X9E7"/>
<dbReference type="InterPro" id="IPR047513">
    <property type="entry name" value="FOXJ1"/>
</dbReference>
<evidence type="ECO:0000259" key="4">
    <source>
        <dbReference type="PROSITE" id="PS50039"/>
    </source>
</evidence>
<dbReference type="InterPro" id="IPR036388">
    <property type="entry name" value="WH-like_DNA-bd_sf"/>
</dbReference>
<organism evidence="5 6">
    <name type="scientific">Phrynocephalus forsythii</name>
    <dbReference type="NCBI Taxonomy" id="171643"/>
    <lineage>
        <taxon>Eukaryota</taxon>
        <taxon>Metazoa</taxon>
        <taxon>Chordata</taxon>
        <taxon>Craniata</taxon>
        <taxon>Vertebrata</taxon>
        <taxon>Euteleostomi</taxon>
        <taxon>Lepidosauria</taxon>
        <taxon>Squamata</taxon>
        <taxon>Bifurcata</taxon>
        <taxon>Unidentata</taxon>
        <taxon>Episquamata</taxon>
        <taxon>Toxicofera</taxon>
        <taxon>Iguania</taxon>
        <taxon>Acrodonta</taxon>
        <taxon>Agamidae</taxon>
        <taxon>Agaminae</taxon>
        <taxon>Phrynocephalus</taxon>
    </lineage>
</organism>